<accession>A0ACA9SS07</accession>
<sequence>GQKNEKKCHNIPLPTLRNRKNLIEYTFHPYGSHFTSFCPVRESTISIVLVCNPTSLLLAIFQPERQLNCQNELRLESSRVFLFNDSQKPRVETSGSLPITPSK</sequence>
<protein>
    <submittedName>
        <fullName evidence="1">13811_t:CDS:1</fullName>
    </submittedName>
</protein>
<proteinExistence type="predicted"/>
<organism evidence="1 2">
    <name type="scientific">Racocetra persica</name>
    <dbReference type="NCBI Taxonomy" id="160502"/>
    <lineage>
        <taxon>Eukaryota</taxon>
        <taxon>Fungi</taxon>
        <taxon>Fungi incertae sedis</taxon>
        <taxon>Mucoromycota</taxon>
        <taxon>Glomeromycotina</taxon>
        <taxon>Glomeromycetes</taxon>
        <taxon>Diversisporales</taxon>
        <taxon>Gigasporaceae</taxon>
        <taxon>Racocetra</taxon>
    </lineage>
</organism>
<feature type="non-terminal residue" evidence="1">
    <location>
        <position position="103"/>
    </location>
</feature>
<name>A0ACA9SS07_9GLOM</name>
<evidence type="ECO:0000313" key="1">
    <source>
        <dbReference type="EMBL" id="CAG8847466.1"/>
    </source>
</evidence>
<keyword evidence="2" id="KW-1185">Reference proteome</keyword>
<comment type="caution">
    <text evidence="1">The sequence shown here is derived from an EMBL/GenBank/DDBJ whole genome shotgun (WGS) entry which is preliminary data.</text>
</comment>
<dbReference type="Proteomes" id="UP000789920">
    <property type="component" value="Unassembled WGS sequence"/>
</dbReference>
<gene>
    <name evidence="1" type="ORF">RPERSI_LOCUS34649</name>
</gene>
<dbReference type="EMBL" id="CAJVQC010156051">
    <property type="protein sequence ID" value="CAG8847466.1"/>
    <property type="molecule type" value="Genomic_DNA"/>
</dbReference>
<evidence type="ECO:0000313" key="2">
    <source>
        <dbReference type="Proteomes" id="UP000789920"/>
    </source>
</evidence>
<reference evidence="1" key="1">
    <citation type="submission" date="2021-06" db="EMBL/GenBank/DDBJ databases">
        <authorList>
            <person name="Kallberg Y."/>
            <person name="Tangrot J."/>
            <person name="Rosling A."/>
        </authorList>
    </citation>
    <scope>NUCLEOTIDE SEQUENCE</scope>
    <source>
        <strain evidence="1">MA461A</strain>
    </source>
</reference>
<feature type="non-terminal residue" evidence="1">
    <location>
        <position position="1"/>
    </location>
</feature>